<dbReference type="GO" id="GO:0016020">
    <property type="term" value="C:membrane"/>
    <property type="evidence" value="ECO:0007669"/>
    <property type="project" value="UniProtKB-SubCell"/>
</dbReference>
<dbReference type="Pfam" id="PF07690">
    <property type="entry name" value="MFS_1"/>
    <property type="match status" value="1"/>
</dbReference>
<comment type="subcellular location">
    <subcellularLocation>
        <location evidence="1">Membrane</location>
        <topology evidence="1">Multi-pass membrane protein</topology>
    </subcellularLocation>
</comment>
<dbReference type="PANTHER" id="PTHR43791:SF3">
    <property type="entry name" value="MAJOR FACILITATOR SUPERFAMILY (MFS) PROFILE DOMAIN-CONTAINING PROTEIN"/>
    <property type="match status" value="1"/>
</dbReference>
<dbReference type="RefSeq" id="XP_007801036.1">
    <property type="nucleotide sequence ID" value="XM_007802845.1"/>
</dbReference>
<evidence type="ECO:0000256" key="4">
    <source>
        <dbReference type="ARBA" id="ARBA00022989"/>
    </source>
</evidence>
<evidence type="ECO:0008006" key="9">
    <source>
        <dbReference type="Google" id="ProtNLM"/>
    </source>
</evidence>
<feature type="transmembrane region" description="Helical" evidence="6">
    <location>
        <begin position="82"/>
        <end position="105"/>
    </location>
</feature>
<feature type="transmembrane region" description="Helical" evidence="6">
    <location>
        <begin position="358"/>
        <end position="377"/>
    </location>
</feature>
<sequence>MYKIYLYEHDVVHDELALPRPKSYINEKHHTSEKLLVRKIDMRLLPILGALYAISLVDRVNVANARVAGMEEDLRLDVGSRYTTALLVFFIAHIFFGLPSNILLCKVGTANWLAFIAFAWGTVMLGQGFVTSYQALAVCRAILGFCGAGRTSPSFDQLGSSEICEGLFPGCVYLVSCWYVRYEVQKRLAAFYLFSVNVGGISNVLAFGLMKMEGIGGMRGWQWIFIIEGFAIQVIAIAAWFIIIDFPDKAHKKGFLTKNDADFIERRIQEDRGDAVPDALTWRVFGKHLLDLKLWAFALMFMSTVTPAYAFAYFTPIIVRSMGYSAGVANLLSAPPVFVAVFSAFSFAWLGDRYRTRAPVIAAQAIICFAGLMITAYHKHNTIRYLGIFLGSAGCQGNIPAVLAYQSNNIRCQSKRSVGTALQMGFGAIGGIIASSAFREVDAPRYLNGLWATAGLQLLVLVLLGGTTFAFTRANRKLARGTLQQPIEGLEGFKYTI</sequence>
<feature type="transmembrane region" description="Helical" evidence="6">
    <location>
        <begin position="417"/>
        <end position="438"/>
    </location>
</feature>
<evidence type="ECO:0000313" key="8">
    <source>
        <dbReference type="Proteomes" id="UP000019373"/>
    </source>
</evidence>
<dbReference type="SUPFAM" id="SSF103473">
    <property type="entry name" value="MFS general substrate transporter"/>
    <property type="match status" value="1"/>
</dbReference>
<proteinExistence type="predicted"/>
<dbReference type="AlphaFoldDB" id="U1GLZ8"/>
<organism evidence="7 8">
    <name type="scientific">Endocarpon pusillum (strain Z07020 / HMAS-L-300199)</name>
    <name type="common">Lichen-forming fungus</name>
    <dbReference type="NCBI Taxonomy" id="1263415"/>
    <lineage>
        <taxon>Eukaryota</taxon>
        <taxon>Fungi</taxon>
        <taxon>Dikarya</taxon>
        <taxon>Ascomycota</taxon>
        <taxon>Pezizomycotina</taxon>
        <taxon>Eurotiomycetes</taxon>
        <taxon>Chaetothyriomycetidae</taxon>
        <taxon>Verrucariales</taxon>
        <taxon>Verrucariaceae</taxon>
        <taxon>Endocarpon</taxon>
    </lineage>
</organism>
<evidence type="ECO:0000256" key="3">
    <source>
        <dbReference type="ARBA" id="ARBA00022692"/>
    </source>
</evidence>
<keyword evidence="5 6" id="KW-0472">Membrane</keyword>
<keyword evidence="4 6" id="KW-1133">Transmembrane helix</keyword>
<keyword evidence="2" id="KW-0813">Transport</keyword>
<evidence type="ECO:0000256" key="5">
    <source>
        <dbReference type="ARBA" id="ARBA00023136"/>
    </source>
</evidence>
<keyword evidence="3 6" id="KW-0812">Transmembrane</keyword>
<dbReference type="InterPro" id="IPR036259">
    <property type="entry name" value="MFS_trans_sf"/>
</dbReference>
<feature type="transmembrane region" description="Helical" evidence="6">
    <location>
        <begin position="331"/>
        <end position="351"/>
    </location>
</feature>
<gene>
    <name evidence="7" type="ORF">EPUS_03095</name>
</gene>
<keyword evidence="8" id="KW-1185">Reference proteome</keyword>
<dbReference type="FunFam" id="1.20.1250.20:FF:000013">
    <property type="entry name" value="MFS general substrate transporter"/>
    <property type="match status" value="1"/>
</dbReference>
<evidence type="ECO:0000256" key="1">
    <source>
        <dbReference type="ARBA" id="ARBA00004141"/>
    </source>
</evidence>
<feature type="transmembrane region" description="Helical" evidence="6">
    <location>
        <begin position="450"/>
        <end position="471"/>
    </location>
</feature>
<feature type="transmembrane region" description="Helical" evidence="6">
    <location>
        <begin position="221"/>
        <end position="243"/>
    </location>
</feature>
<accession>U1GLZ8</accession>
<evidence type="ECO:0000256" key="6">
    <source>
        <dbReference type="SAM" id="Phobius"/>
    </source>
</evidence>
<dbReference type="GeneID" id="19238143"/>
<dbReference type="GO" id="GO:0022857">
    <property type="term" value="F:transmembrane transporter activity"/>
    <property type="evidence" value="ECO:0007669"/>
    <property type="project" value="InterPro"/>
</dbReference>
<dbReference type="Proteomes" id="UP000019373">
    <property type="component" value="Unassembled WGS sequence"/>
</dbReference>
<feature type="transmembrane region" description="Helical" evidence="6">
    <location>
        <begin position="383"/>
        <end position="405"/>
    </location>
</feature>
<feature type="transmembrane region" description="Helical" evidence="6">
    <location>
        <begin position="294"/>
        <end position="319"/>
    </location>
</feature>
<dbReference type="EMBL" id="KE720961">
    <property type="protein sequence ID" value="ERF73263.1"/>
    <property type="molecule type" value="Genomic_DNA"/>
</dbReference>
<dbReference type="OMA" id="IYYFTQW"/>
<dbReference type="HOGENOM" id="CLU_001265_0_1_1"/>
<evidence type="ECO:0000256" key="2">
    <source>
        <dbReference type="ARBA" id="ARBA00022448"/>
    </source>
</evidence>
<protein>
    <recommendedName>
        <fullName evidence="9">Major facilitator superfamily (MFS) profile domain-containing protein</fullName>
    </recommendedName>
</protein>
<dbReference type="PANTHER" id="PTHR43791">
    <property type="entry name" value="PERMEASE-RELATED"/>
    <property type="match status" value="1"/>
</dbReference>
<feature type="transmembrane region" description="Helical" evidence="6">
    <location>
        <begin position="189"/>
        <end position="209"/>
    </location>
</feature>
<dbReference type="eggNOG" id="KOG2533">
    <property type="taxonomic scope" value="Eukaryota"/>
</dbReference>
<feature type="transmembrane region" description="Helical" evidence="6">
    <location>
        <begin position="112"/>
        <end position="130"/>
    </location>
</feature>
<name>U1GLZ8_ENDPU</name>
<reference evidence="8" key="1">
    <citation type="journal article" date="2014" name="BMC Genomics">
        <title>Genome characteristics reveal the impact of lichenization on lichen-forming fungus Endocarpon pusillum Hedwig (Verrucariales, Ascomycota).</title>
        <authorList>
            <person name="Wang Y.-Y."/>
            <person name="Liu B."/>
            <person name="Zhang X.-Y."/>
            <person name="Zhou Q.-M."/>
            <person name="Zhang T."/>
            <person name="Li H."/>
            <person name="Yu Y.-F."/>
            <person name="Zhang X.-L."/>
            <person name="Hao X.-Y."/>
            <person name="Wang M."/>
            <person name="Wang L."/>
            <person name="Wei J.-C."/>
        </authorList>
    </citation>
    <scope>NUCLEOTIDE SEQUENCE [LARGE SCALE GENOMIC DNA]</scope>
    <source>
        <strain evidence="8">Z07020 / HMAS-L-300199</strain>
    </source>
</reference>
<dbReference type="Gene3D" id="1.20.1250.20">
    <property type="entry name" value="MFS general substrate transporter like domains"/>
    <property type="match status" value="2"/>
</dbReference>
<dbReference type="OrthoDB" id="3639251at2759"/>
<dbReference type="InterPro" id="IPR011701">
    <property type="entry name" value="MFS"/>
</dbReference>
<evidence type="ECO:0000313" key="7">
    <source>
        <dbReference type="EMBL" id="ERF73263.1"/>
    </source>
</evidence>